<gene>
    <name evidence="5" type="ORF">BDK89_0097</name>
</gene>
<name>A0A4R7HUF0_9ACTN</name>
<dbReference type="AlphaFoldDB" id="A0A4R7HUF0"/>
<keyword evidence="3 4" id="KW-0418">Kinase</keyword>
<evidence type="ECO:0000256" key="3">
    <source>
        <dbReference type="ARBA" id="ARBA00022777"/>
    </source>
</evidence>
<evidence type="ECO:0000256" key="4">
    <source>
        <dbReference type="PIRNR" id="PIRNR006078"/>
    </source>
</evidence>
<dbReference type="Gene3D" id="3.90.1510.10">
    <property type="entry name" value="Glycerate kinase, domain 2"/>
    <property type="match status" value="2"/>
</dbReference>
<dbReference type="InterPro" id="IPR018197">
    <property type="entry name" value="Glycerate_kinase_RE-like"/>
</dbReference>
<sequence length="345" mass="34789">MSYNRRVRVVAAVDKFRGTLDADGVAAAIAAACEAKGHECDRVPLADGGEGLLEAFGGATEWSTVTGPAGEPVRAGWYRSDTLTVIEMAQAAGLALAGGADVNRPEEATTAGVGELLLEAVRRGTSRIVVGMGGSATSDGGQGAVDVLESSGEIDALRAVDIVIACDVDTAFGDAGRVFGPQKGADAAAIERITGRLEALADTYRSTYGVDVTTMPGAGAAGGLAGGLAAATGATISSGFELVAGELGLAGLIDTADLVITGEGSLDPTSRNGKVVGGVLSMCSDRSVDVHAIAGIVRDVDWIPYTALVETFGEHRALTDTQACVVEATHRLLEARSSAAAPDQS</sequence>
<dbReference type="PANTHER" id="PTHR21599:SF0">
    <property type="entry name" value="GLYCERATE KINASE"/>
    <property type="match status" value="1"/>
</dbReference>
<protein>
    <submittedName>
        <fullName evidence="5">Glycerate kinase</fullName>
    </submittedName>
</protein>
<keyword evidence="6" id="KW-1185">Reference proteome</keyword>
<evidence type="ECO:0000256" key="2">
    <source>
        <dbReference type="ARBA" id="ARBA00022679"/>
    </source>
</evidence>
<comment type="similarity">
    <text evidence="1 4">Belongs to the glycerate kinase type-1 family.</text>
</comment>
<dbReference type="PANTHER" id="PTHR21599">
    <property type="entry name" value="GLYCERATE KINASE"/>
    <property type="match status" value="1"/>
</dbReference>
<dbReference type="InterPro" id="IPR036129">
    <property type="entry name" value="Glycerate_kinase_sf"/>
</dbReference>
<evidence type="ECO:0000313" key="5">
    <source>
        <dbReference type="EMBL" id="TDT14542.1"/>
    </source>
</evidence>
<proteinExistence type="inferred from homology"/>
<accession>A0A4R7HUF0</accession>
<reference evidence="5 6" key="1">
    <citation type="submission" date="2019-03" db="EMBL/GenBank/DDBJ databases">
        <title>Sequencing the genomes of 1000 actinobacteria strains.</title>
        <authorList>
            <person name="Klenk H.-P."/>
        </authorList>
    </citation>
    <scope>NUCLEOTIDE SEQUENCE [LARGE SCALE GENOMIC DNA]</scope>
    <source>
        <strain evidence="5 6">DSM 18936</strain>
    </source>
</reference>
<dbReference type="Proteomes" id="UP000294558">
    <property type="component" value="Unassembled WGS sequence"/>
</dbReference>
<comment type="caution">
    <text evidence="5">The sequence shown here is derived from an EMBL/GenBank/DDBJ whole genome shotgun (WGS) entry which is preliminary data.</text>
</comment>
<dbReference type="InterPro" id="IPR004381">
    <property type="entry name" value="Glycerate_kinase"/>
</dbReference>
<dbReference type="Gene3D" id="3.40.50.10350">
    <property type="entry name" value="Glycerate kinase, domain 1"/>
    <property type="match status" value="2"/>
</dbReference>
<dbReference type="GO" id="GO:0008887">
    <property type="term" value="F:glycerate kinase activity"/>
    <property type="evidence" value="ECO:0007669"/>
    <property type="project" value="UniProtKB-UniRule"/>
</dbReference>
<dbReference type="GO" id="GO:0031388">
    <property type="term" value="P:organic acid phosphorylation"/>
    <property type="evidence" value="ECO:0007669"/>
    <property type="project" value="UniProtKB-UniRule"/>
</dbReference>
<dbReference type="InterPro" id="IPR018193">
    <property type="entry name" value="Glyc_kinase_flavodox-like_fold"/>
</dbReference>
<dbReference type="PIRSF" id="PIRSF006078">
    <property type="entry name" value="GlxK"/>
    <property type="match status" value="1"/>
</dbReference>
<dbReference type="SUPFAM" id="SSF110738">
    <property type="entry name" value="Glycerate kinase I"/>
    <property type="match status" value="1"/>
</dbReference>
<evidence type="ECO:0000313" key="6">
    <source>
        <dbReference type="Proteomes" id="UP000294558"/>
    </source>
</evidence>
<dbReference type="EMBL" id="SOAU01000001">
    <property type="protein sequence ID" value="TDT14542.1"/>
    <property type="molecule type" value="Genomic_DNA"/>
</dbReference>
<keyword evidence="2 4" id="KW-0808">Transferase</keyword>
<organism evidence="5 6">
    <name type="scientific">Ilumatobacter fluminis</name>
    <dbReference type="NCBI Taxonomy" id="467091"/>
    <lineage>
        <taxon>Bacteria</taxon>
        <taxon>Bacillati</taxon>
        <taxon>Actinomycetota</taxon>
        <taxon>Acidimicrobiia</taxon>
        <taxon>Acidimicrobiales</taxon>
        <taxon>Ilumatobacteraceae</taxon>
        <taxon>Ilumatobacter</taxon>
    </lineage>
</organism>
<dbReference type="Pfam" id="PF02595">
    <property type="entry name" value="Gly_kinase"/>
    <property type="match status" value="2"/>
</dbReference>
<evidence type="ECO:0000256" key="1">
    <source>
        <dbReference type="ARBA" id="ARBA00006284"/>
    </source>
</evidence>